<dbReference type="InterPro" id="IPR018686">
    <property type="entry name" value="DUF2175"/>
</dbReference>
<organism evidence="2 3">
    <name type="scientific">Vulcanisaeta souniana JCM 11219</name>
    <dbReference type="NCBI Taxonomy" id="1293586"/>
    <lineage>
        <taxon>Archaea</taxon>
        <taxon>Thermoproteota</taxon>
        <taxon>Thermoprotei</taxon>
        <taxon>Thermoproteales</taxon>
        <taxon>Thermoproteaceae</taxon>
        <taxon>Vulcanisaeta</taxon>
    </lineage>
</organism>
<dbReference type="Proteomes" id="UP000657075">
    <property type="component" value="Unassembled WGS sequence"/>
</dbReference>
<accession>A0A830EG54</accession>
<reference evidence="1" key="4">
    <citation type="journal article" date="2023" name="Microbiol. Resour. Announc.">
        <title>Complete Genome Sequence of Vulcanisaeta souniana Strain IC-059, a Hyperthermophilic Archaeon Isolated from Hot Spring Water in Japan.</title>
        <authorList>
            <person name="Kato S."/>
            <person name="Itoh T."/>
            <person name="Wu L."/>
            <person name="Ma J."/>
            <person name="Ohkuma M."/>
        </authorList>
    </citation>
    <scope>NUCLEOTIDE SEQUENCE</scope>
    <source>
        <strain evidence="1">JCM 11219</strain>
    </source>
</reference>
<dbReference type="EMBL" id="AP026830">
    <property type="protein sequence ID" value="BDR92796.1"/>
    <property type="molecule type" value="Genomic_DNA"/>
</dbReference>
<gene>
    <name evidence="2" type="ORF">GCM10007112_18510</name>
    <name evidence="1" type="ORF">Vsou_18890</name>
</gene>
<evidence type="ECO:0000313" key="3">
    <source>
        <dbReference type="Proteomes" id="UP000657075"/>
    </source>
</evidence>
<dbReference type="RefSeq" id="WP_054843537.1">
    <property type="nucleotide sequence ID" value="NZ_AP026830.1"/>
</dbReference>
<sequence>MSRKVWKCYRCGEDIVEGMKFTFTRLGPIHWECFRAEVRDKFNGNVPEDINVMLELMDYLANGIVKVKELEERASSDDVRRLLIDRRKVIEGETSRLMSELNKMLYGGA</sequence>
<evidence type="ECO:0008006" key="5">
    <source>
        <dbReference type="Google" id="ProtNLM"/>
    </source>
</evidence>
<evidence type="ECO:0000313" key="1">
    <source>
        <dbReference type="EMBL" id="BDR92796.1"/>
    </source>
</evidence>
<name>A0A830EG54_9CREN</name>
<dbReference type="OrthoDB" id="57156at2157"/>
<keyword evidence="4" id="KW-1185">Reference proteome</keyword>
<evidence type="ECO:0000313" key="2">
    <source>
        <dbReference type="EMBL" id="GGI82072.1"/>
    </source>
</evidence>
<reference evidence="2" key="2">
    <citation type="submission" date="2020-09" db="EMBL/GenBank/DDBJ databases">
        <authorList>
            <person name="Sun Q."/>
            <person name="Ohkuma M."/>
        </authorList>
    </citation>
    <scope>NUCLEOTIDE SEQUENCE</scope>
    <source>
        <strain evidence="2">JCM 11219</strain>
    </source>
</reference>
<protein>
    <recommendedName>
        <fullName evidence="5">DUF2175 domain-containing protein</fullName>
    </recommendedName>
</protein>
<dbReference type="Proteomes" id="UP001060771">
    <property type="component" value="Chromosome"/>
</dbReference>
<dbReference type="Pfam" id="PF09943">
    <property type="entry name" value="DUF2175"/>
    <property type="match status" value="1"/>
</dbReference>
<dbReference type="AlphaFoldDB" id="A0A830EG54"/>
<dbReference type="EMBL" id="BMNM01000008">
    <property type="protein sequence ID" value="GGI82072.1"/>
    <property type="molecule type" value="Genomic_DNA"/>
</dbReference>
<dbReference type="GeneID" id="76207430"/>
<proteinExistence type="predicted"/>
<evidence type="ECO:0000313" key="4">
    <source>
        <dbReference type="Proteomes" id="UP001060771"/>
    </source>
</evidence>
<reference evidence="4" key="3">
    <citation type="submission" date="2022-09" db="EMBL/GenBank/DDBJ databases">
        <title>Complete genome sequence of Vulcanisaeta souniana.</title>
        <authorList>
            <person name="Kato S."/>
            <person name="Itoh T."/>
            <person name="Ohkuma M."/>
        </authorList>
    </citation>
    <scope>NUCLEOTIDE SEQUENCE [LARGE SCALE GENOMIC DNA]</scope>
    <source>
        <strain evidence="4">JCM 11219</strain>
    </source>
</reference>
<reference evidence="2" key="1">
    <citation type="journal article" date="2014" name="Int. J. Syst. Evol. Microbiol.">
        <title>Complete genome sequence of Corynebacterium casei LMG S-19264T (=DSM 44701T), isolated from a smear-ripened cheese.</title>
        <authorList>
            <consortium name="US DOE Joint Genome Institute (JGI-PGF)"/>
            <person name="Walter F."/>
            <person name="Albersmeier A."/>
            <person name="Kalinowski J."/>
            <person name="Ruckert C."/>
        </authorList>
    </citation>
    <scope>NUCLEOTIDE SEQUENCE</scope>
    <source>
        <strain evidence="2">JCM 11219</strain>
    </source>
</reference>